<reference evidence="1" key="2">
    <citation type="journal article" date="2021" name="PeerJ">
        <title>Extensive microbial diversity within the chicken gut microbiome revealed by metagenomics and culture.</title>
        <authorList>
            <person name="Gilroy R."/>
            <person name="Ravi A."/>
            <person name="Getino M."/>
            <person name="Pursley I."/>
            <person name="Horton D.L."/>
            <person name="Alikhan N.F."/>
            <person name="Baker D."/>
            <person name="Gharbi K."/>
            <person name="Hall N."/>
            <person name="Watson M."/>
            <person name="Adriaenssens E.M."/>
            <person name="Foster-Nyarko E."/>
            <person name="Jarju S."/>
            <person name="Secka A."/>
            <person name="Antonio M."/>
            <person name="Oren A."/>
            <person name="Chaudhuri R.R."/>
            <person name="La Ragione R."/>
            <person name="Hildebrand F."/>
            <person name="Pallen M.J."/>
        </authorList>
    </citation>
    <scope>NUCLEOTIDE SEQUENCE</scope>
    <source>
        <strain evidence="1">ChiSjej3B21-11622</strain>
    </source>
</reference>
<gene>
    <name evidence="1" type="ORF">IAB26_04820</name>
</gene>
<reference evidence="1" key="1">
    <citation type="submission" date="2020-10" db="EMBL/GenBank/DDBJ databases">
        <authorList>
            <person name="Gilroy R."/>
        </authorList>
    </citation>
    <scope>NUCLEOTIDE SEQUENCE</scope>
    <source>
        <strain evidence="1">ChiSjej3B21-11622</strain>
    </source>
</reference>
<evidence type="ECO:0000313" key="2">
    <source>
        <dbReference type="Proteomes" id="UP000886886"/>
    </source>
</evidence>
<proteinExistence type="predicted"/>
<dbReference type="EMBL" id="DVFT01000074">
    <property type="protein sequence ID" value="HIQ95867.1"/>
    <property type="molecule type" value="Genomic_DNA"/>
</dbReference>
<accession>A0A9D0ZTV7</accession>
<evidence type="ECO:0000313" key="1">
    <source>
        <dbReference type="EMBL" id="HIQ95867.1"/>
    </source>
</evidence>
<sequence>MRQRQKPIITIGVSSLLLIFLSLCLIIFAVLSLVSARADLSLSENMARRTRIYYEAESSAADLLSSLDEALVSHYQDSKDEESYFSSLSSDLPREENQLRLDGTSLSFAIPIDEEQQLFVQLELFYPEQPSDTFYAIKSWKVENLRDWTPDTRQNVYIQPDAIPSNNKEETS</sequence>
<protein>
    <submittedName>
        <fullName evidence="1">Uncharacterized protein</fullName>
    </submittedName>
</protein>
<name>A0A9D0ZTV7_9FIRM</name>
<dbReference type="Proteomes" id="UP000886886">
    <property type="component" value="Unassembled WGS sequence"/>
</dbReference>
<comment type="caution">
    <text evidence="1">The sequence shown here is derived from an EMBL/GenBank/DDBJ whole genome shotgun (WGS) entry which is preliminary data.</text>
</comment>
<organism evidence="1 2">
    <name type="scientific">Candidatus Limivivens merdigallinarum</name>
    <dbReference type="NCBI Taxonomy" id="2840859"/>
    <lineage>
        <taxon>Bacteria</taxon>
        <taxon>Bacillati</taxon>
        <taxon>Bacillota</taxon>
        <taxon>Clostridia</taxon>
        <taxon>Lachnospirales</taxon>
        <taxon>Lachnospiraceae</taxon>
        <taxon>Lachnospiraceae incertae sedis</taxon>
        <taxon>Candidatus Limivivens</taxon>
    </lineage>
</organism>
<dbReference type="AlphaFoldDB" id="A0A9D0ZTV7"/>